<dbReference type="Proteomes" id="UP001378188">
    <property type="component" value="Unassembled WGS sequence"/>
</dbReference>
<evidence type="ECO:0000313" key="2">
    <source>
        <dbReference type="Proteomes" id="UP001378188"/>
    </source>
</evidence>
<evidence type="ECO:0000313" key="1">
    <source>
        <dbReference type="EMBL" id="MEJ8573166.1"/>
    </source>
</evidence>
<gene>
    <name evidence="1" type="ORF">V3328_16865</name>
</gene>
<proteinExistence type="predicted"/>
<name>A0AAW9RTX9_9HYPH</name>
<organism evidence="1 2">
    <name type="scientific">Microbaculum marinum</name>
    <dbReference type="NCBI Taxonomy" id="1764581"/>
    <lineage>
        <taxon>Bacteria</taxon>
        <taxon>Pseudomonadati</taxon>
        <taxon>Pseudomonadota</taxon>
        <taxon>Alphaproteobacteria</taxon>
        <taxon>Hyphomicrobiales</taxon>
        <taxon>Tepidamorphaceae</taxon>
        <taxon>Microbaculum</taxon>
    </lineage>
</organism>
<comment type="caution">
    <text evidence="1">The sequence shown here is derived from an EMBL/GenBank/DDBJ whole genome shotgun (WGS) entry which is preliminary data.</text>
</comment>
<dbReference type="GO" id="GO:0008705">
    <property type="term" value="F:methionine synthase activity"/>
    <property type="evidence" value="ECO:0007669"/>
    <property type="project" value="InterPro"/>
</dbReference>
<reference evidence="1 2" key="1">
    <citation type="submission" date="2024-02" db="EMBL/GenBank/DDBJ databases">
        <title>Genome analysis and characterization of Microbaculum marinisediminis sp. nov., isolated from marine sediment.</title>
        <authorList>
            <person name="Du Z.-J."/>
            <person name="Ye Y.-Q."/>
            <person name="Zhang Z.-R."/>
            <person name="Yuan S.-M."/>
            <person name="Zhang X.-Y."/>
        </authorList>
    </citation>
    <scope>NUCLEOTIDE SEQUENCE [LARGE SCALE GENOMIC DNA]</scope>
    <source>
        <strain evidence="1 2">SDUM1044001</strain>
    </source>
</reference>
<dbReference type="AlphaFoldDB" id="A0AAW9RTX9"/>
<dbReference type="Gene3D" id="3.40.109.40">
    <property type="match status" value="1"/>
</dbReference>
<accession>A0AAW9RTX9</accession>
<evidence type="ECO:0008006" key="3">
    <source>
        <dbReference type="Google" id="ProtNLM"/>
    </source>
</evidence>
<dbReference type="RefSeq" id="WP_340330867.1">
    <property type="nucleotide sequence ID" value="NZ_JAZHOF010000007.1"/>
</dbReference>
<sequence length="206" mass="22395">MDGFAVDAERILRVQGYRDPARIRPRIRKIAERAAADIADIARPEARYLRRAIRSVSGGTLEIEGGHRFSCVAFERLLGNATEVVVFVLTLGPGLETAVAERFTASEPVDALFLECAGWLCVEKATRHLAAHLGEEAKPDGLSVTYRLGPGYDYKAGEERAVWGLEEQPALFAVFGDAPLPVELLESCAMSPKLSRSGLFGLAPRA</sequence>
<protein>
    <recommendedName>
        <fullName evidence="3">AdoMet activation domain-containing protein</fullName>
    </recommendedName>
</protein>
<keyword evidence="2" id="KW-1185">Reference proteome</keyword>
<dbReference type="InterPro" id="IPR037010">
    <property type="entry name" value="VitB12-dep_Met_synth_activ_sf"/>
</dbReference>
<dbReference type="EMBL" id="JAZHOF010000007">
    <property type="protein sequence ID" value="MEJ8573166.1"/>
    <property type="molecule type" value="Genomic_DNA"/>
</dbReference>
<dbReference type="SUPFAM" id="SSF56507">
    <property type="entry name" value="Methionine synthase activation domain-like"/>
    <property type="match status" value="1"/>
</dbReference>